<keyword evidence="2" id="KW-1185">Reference proteome</keyword>
<protein>
    <submittedName>
        <fullName evidence="1">Uncharacterized protein</fullName>
    </submittedName>
</protein>
<evidence type="ECO:0000313" key="2">
    <source>
        <dbReference type="Proteomes" id="UP001372338"/>
    </source>
</evidence>
<dbReference type="EMBL" id="JAYWIO010000001">
    <property type="protein sequence ID" value="KAK7290952.1"/>
    <property type="molecule type" value="Genomic_DNA"/>
</dbReference>
<sequence length="67" mass="7955">MLPNLRYAPKTSILVWHKDNLLTHEKLFPLHLYELSTIHLGDKFLCFLFAFVRRPSLTIFQKSTLIQ</sequence>
<evidence type="ECO:0000313" key="1">
    <source>
        <dbReference type="EMBL" id="KAK7290952.1"/>
    </source>
</evidence>
<organism evidence="1 2">
    <name type="scientific">Crotalaria pallida</name>
    <name type="common">Smooth rattlebox</name>
    <name type="synonym">Crotalaria striata</name>
    <dbReference type="NCBI Taxonomy" id="3830"/>
    <lineage>
        <taxon>Eukaryota</taxon>
        <taxon>Viridiplantae</taxon>
        <taxon>Streptophyta</taxon>
        <taxon>Embryophyta</taxon>
        <taxon>Tracheophyta</taxon>
        <taxon>Spermatophyta</taxon>
        <taxon>Magnoliopsida</taxon>
        <taxon>eudicotyledons</taxon>
        <taxon>Gunneridae</taxon>
        <taxon>Pentapetalae</taxon>
        <taxon>rosids</taxon>
        <taxon>fabids</taxon>
        <taxon>Fabales</taxon>
        <taxon>Fabaceae</taxon>
        <taxon>Papilionoideae</taxon>
        <taxon>50 kb inversion clade</taxon>
        <taxon>genistoids sensu lato</taxon>
        <taxon>core genistoids</taxon>
        <taxon>Crotalarieae</taxon>
        <taxon>Crotalaria</taxon>
    </lineage>
</organism>
<dbReference type="Proteomes" id="UP001372338">
    <property type="component" value="Unassembled WGS sequence"/>
</dbReference>
<accession>A0AAN9J2E3</accession>
<proteinExistence type="predicted"/>
<comment type="caution">
    <text evidence="1">The sequence shown here is derived from an EMBL/GenBank/DDBJ whole genome shotgun (WGS) entry which is preliminary data.</text>
</comment>
<reference evidence="1 2" key="1">
    <citation type="submission" date="2024-01" db="EMBL/GenBank/DDBJ databases">
        <title>The genomes of 5 underutilized Papilionoideae crops provide insights into root nodulation and disease resistanc.</title>
        <authorList>
            <person name="Yuan L."/>
        </authorList>
    </citation>
    <scope>NUCLEOTIDE SEQUENCE [LARGE SCALE GENOMIC DNA]</scope>
    <source>
        <strain evidence="1">ZHUSHIDOU_FW_LH</strain>
        <tissue evidence="1">Leaf</tissue>
    </source>
</reference>
<gene>
    <name evidence="1" type="ORF">RIF29_05761</name>
</gene>
<name>A0AAN9J2E3_CROPI</name>
<dbReference type="AlphaFoldDB" id="A0AAN9J2E3"/>